<sequence length="370" mass="39571">MAHAKDHNMLLSSDGHAAARAWFDFPSAILALCLLVLSLNPGGARAAVTVPGAPGVVVIPADEVLKDHTVTAPDGTLLFTDRDGVTWRLITDPEDPEITNPSVSGFYPADWNAVVSTLDALPDHFLWTVDCVVYVLPYPRSGALSSSAADRAIYLSPGVQPLEDGPVLRSTVVHEYGHAVHYALLPDDDPRWDEYRKLRGIEDDSVFYASAAHAYRPHEIFAEDFRVLFGDPVAAGDGSVENPELDSPQYDADLIAFFESLPGLGATADVAEARVPQASWQVFPNPVPLRGRVQLERTGGEAAVDGGGGMRALLVDASGRRAGELQLAPDGTGRWSASLADVEGLSAGAYWLVLRAEDGTARSVSLRVVR</sequence>
<reference evidence="1" key="1">
    <citation type="submission" date="2020-04" db="EMBL/GenBank/DDBJ databases">
        <authorList>
            <person name="Zhang T."/>
        </authorList>
    </citation>
    <scope>NUCLEOTIDE SEQUENCE</scope>
    <source>
        <strain evidence="1">HKST-UBA02</strain>
    </source>
</reference>
<organism evidence="1 2">
    <name type="scientific">Eiseniibacteriota bacterium</name>
    <dbReference type="NCBI Taxonomy" id="2212470"/>
    <lineage>
        <taxon>Bacteria</taxon>
        <taxon>Candidatus Eiseniibacteriota</taxon>
    </lineage>
</organism>
<proteinExistence type="predicted"/>
<evidence type="ECO:0000313" key="2">
    <source>
        <dbReference type="Proteomes" id="UP000739538"/>
    </source>
</evidence>
<protein>
    <submittedName>
        <fullName evidence="1">Uncharacterized protein</fullName>
    </submittedName>
</protein>
<reference evidence="1" key="2">
    <citation type="journal article" date="2021" name="Microbiome">
        <title>Successional dynamics and alternative stable states in a saline activated sludge microbial community over 9 years.</title>
        <authorList>
            <person name="Wang Y."/>
            <person name="Ye J."/>
            <person name="Ju F."/>
            <person name="Liu L."/>
            <person name="Boyd J.A."/>
            <person name="Deng Y."/>
            <person name="Parks D.H."/>
            <person name="Jiang X."/>
            <person name="Yin X."/>
            <person name="Woodcroft B.J."/>
            <person name="Tyson G.W."/>
            <person name="Hugenholtz P."/>
            <person name="Polz M.F."/>
            <person name="Zhang T."/>
        </authorList>
    </citation>
    <scope>NUCLEOTIDE SEQUENCE</scope>
    <source>
        <strain evidence="1">HKST-UBA02</strain>
    </source>
</reference>
<evidence type="ECO:0000313" key="1">
    <source>
        <dbReference type="EMBL" id="MCA9754791.1"/>
    </source>
</evidence>
<comment type="caution">
    <text evidence="1">The sequence shown here is derived from an EMBL/GenBank/DDBJ whole genome shotgun (WGS) entry which is preliminary data.</text>
</comment>
<dbReference type="AlphaFoldDB" id="A0A956SBZ2"/>
<gene>
    <name evidence="1" type="ORF">KDA27_03245</name>
</gene>
<dbReference type="Proteomes" id="UP000739538">
    <property type="component" value="Unassembled WGS sequence"/>
</dbReference>
<accession>A0A956SBZ2</accession>
<dbReference type="EMBL" id="JAGQHS010000009">
    <property type="protein sequence ID" value="MCA9754791.1"/>
    <property type="molecule type" value="Genomic_DNA"/>
</dbReference>
<name>A0A956SBZ2_UNCEI</name>